<proteinExistence type="predicted"/>
<sequence>METKAKQVMKYRCIECRLIHYDTGKKDGITCKCGGMLEPLGWVDLSGLDKSSNPKERVKAMLRVQTTVSMGEHYIERVLEVDDISTLTDEERASIIDGAISPVFYEHEDTGPDIFMFDGEQAEHQSGVPTAVGDIKVKLNIDTSEVQEALKGVEKLSDGLGGLERNSGLDDKLACLDRLIALAHEVGQGNLHIDLIGRTRLVLNSVQEDLEIKK</sequence>
<organism evidence="1 2">
    <name type="scientific">Paenibacillus pseudetheri</name>
    <dbReference type="NCBI Taxonomy" id="2897682"/>
    <lineage>
        <taxon>Bacteria</taxon>
        <taxon>Bacillati</taxon>
        <taxon>Bacillota</taxon>
        <taxon>Bacilli</taxon>
        <taxon>Bacillales</taxon>
        <taxon>Paenibacillaceae</taxon>
        <taxon>Paenibacillus</taxon>
    </lineage>
</organism>
<dbReference type="RefSeq" id="WP_234529982.1">
    <property type="nucleotide sequence ID" value="NZ_CAKMAB010000001.1"/>
</dbReference>
<keyword evidence="2" id="KW-1185">Reference proteome</keyword>
<reference evidence="1" key="1">
    <citation type="submission" date="2021-12" db="EMBL/GenBank/DDBJ databases">
        <authorList>
            <person name="Criscuolo A."/>
        </authorList>
    </citation>
    <scope>NUCLEOTIDE SEQUENCE</scope>
    <source>
        <strain evidence="1">CIP111894</strain>
    </source>
</reference>
<gene>
    <name evidence="1" type="ORF">PAECIP111894_00147</name>
</gene>
<accession>A0ABN8FB30</accession>
<evidence type="ECO:0000313" key="1">
    <source>
        <dbReference type="EMBL" id="CAH1054002.1"/>
    </source>
</evidence>
<name>A0ABN8FB30_9BACL</name>
<dbReference type="Proteomes" id="UP000838749">
    <property type="component" value="Unassembled WGS sequence"/>
</dbReference>
<protein>
    <submittedName>
        <fullName evidence="1">Uncharacterized protein</fullName>
    </submittedName>
</protein>
<dbReference type="EMBL" id="CAKMAB010000001">
    <property type="protein sequence ID" value="CAH1054002.1"/>
    <property type="molecule type" value="Genomic_DNA"/>
</dbReference>
<comment type="caution">
    <text evidence="1">The sequence shown here is derived from an EMBL/GenBank/DDBJ whole genome shotgun (WGS) entry which is preliminary data.</text>
</comment>
<evidence type="ECO:0000313" key="2">
    <source>
        <dbReference type="Proteomes" id="UP000838749"/>
    </source>
</evidence>